<dbReference type="InterPro" id="IPR003439">
    <property type="entry name" value="ABC_transporter-like_ATP-bd"/>
</dbReference>
<dbReference type="PANTHER" id="PTHR24223">
    <property type="entry name" value="ATP-BINDING CASSETTE SUB-FAMILY C"/>
    <property type="match status" value="1"/>
</dbReference>
<dbReference type="Proteomes" id="UP001626550">
    <property type="component" value="Unassembled WGS sequence"/>
</dbReference>
<accession>A0ABD2PYV5</accession>
<dbReference type="Pfam" id="PF00005">
    <property type="entry name" value="ABC_tran"/>
    <property type="match status" value="1"/>
</dbReference>
<organism evidence="4 5">
    <name type="scientific">Cichlidogyrus casuarinus</name>
    <dbReference type="NCBI Taxonomy" id="1844966"/>
    <lineage>
        <taxon>Eukaryota</taxon>
        <taxon>Metazoa</taxon>
        <taxon>Spiralia</taxon>
        <taxon>Lophotrochozoa</taxon>
        <taxon>Platyhelminthes</taxon>
        <taxon>Monogenea</taxon>
        <taxon>Monopisthocotylea</taxon>
        <taxon>Dactylogyridea</taxon>
        <taxon>Ancyrocephalidae</taxon>
        <taxon>Cichlidogyrus</taxon>
    </lineage>
</organism>
<gene>
    <name evidence="4" type="primary">ABCC10_2</name>
    <name evidence="4" type="ORF">Ciccas_008877</name>
</gene>
<evidence type="ECO:0000256" key="1">
    <source>
        <dbReference type="ARBA" id="ARBA00022741"/>
    </source>
</evidence>
<protein>
    <submittedName>
        <fullName evidence="4">Multidrug resistance-associated protein 7</fullName>
    </submittedName>
</protein>
<dbReference type="EMBL" id="JBJKFK010001661">
    <property type="protein sequence ID" value="KAL3312529.1"/>
    <property type="molecule type" value="Genomic_DNA"/>
</dbReference>
<evidence type="ECO:0000256" key="2">
    <source>
        <dbReference type="ARBA" id="ARBA00022840"/>
    </source>
</evidence>
<keyword evidence="5" id="KW-1185">Reference proteome</keyword>
<reference evidence="4 5" key="1">
    <citation type="submission" date="2024-11" db="EMBL/GenBank/DDBJ databases">
        <title>Adaptive evolution of stress response genes in parasites aligns with host niche diversity.</title>
        <authorList>
            <person name="Hahn C."/>
            <person name="Resl P."/>
        </authorList>
    </citation>
    <scope>NUCLEOTIDE SEQUENCE [LARGE SCALE GENOMIC DNA]</scope>
    <source>
        <strain evidence="4">EGGRZ-B1_66</strain>
        <tissue evidence="4">Body</tissue>
    </source>
</reference>
<dbReference type="GO" id="GO:0005524">
    <property type="term" value="F:ATP binding"/>
    <property type="evidence" value="ECO:0007669"/>
    <property type="project" value="UniProtKB-KW"/>
</dbReference>
<name>A0ABD2PYV5_9PLAT</name>
<dbReference type="Gene3D" id="3.40.50.300">
    <property type="entry name" value="P-loop containing nucleotide triphosphate hydrolases"/>
    <property type="match status" value="1"/>
</dbReference>
<sequence>MLAQITGLIFMPPPWKSHKNFLYTPQIKVDGRDVRTLPLDLLRRRIITVTQDCFLFSGSIRQNLDPHRRHSDEELLQVLDRLKLSLDLEQSVAESGSNLSVGEKQLFTFARVYLQLKFEQRSQDGRGLILCLDEATAHLDPQKEQLVE</sequence>
<dbReference type="InterPro" id="IPR027417">
    <property type="entry name" value="P-loop_NTPase"/>
</dbReference>
<feature type="non-terminal residue" evidence="4">
    <location>
        <position position="148"/>
    </location>
</feature>
<keyword evidence="2" id="KW-0067">ATP-binding</keyword>
<keyword evidence="1" id="KW-0547">Nucleotide-binding</keyword>
<dbReference type="SUPFAM" id="SSF52540">
    <property type="entry name" value="P-loop containing nucleoside triphosphate hydrolases"/>
    <property type="match status" value="1"/>
</dbReference>
<dbReference type="AlphaFoldDB" id="A0ABD2PYV5"/>
<evidence type="ECO:0000313" key="4">
    <source>
        <dbReference type="EMBL" id="KAL3312529.1"/>
    </source>
</evidence>
<feature type="domain" description="ABC transporter" evidence="3">
    <location>
        <begin position="26"/>
        <end position="115"/>
    </location>
</feature>
<comment type="caution">
    <text evidence="4">The sequence shown here is derived from an EMBL/GenBank/DDBJ whole genome shotgun (WGS) entry which is preliminary data.</text>
</comment>
<dbReference type="PANTHER" id="PTHR24223:SF330">
    <property type="entry name" value="ATP-BINDING CASSETTE SUB-FAMILY C MEMBER 10"/>
    <property type="match status" value="1"/>
</dbReference>
<evidence type="ECO:0000313" key="5">
    <source>
        <dbReference type="Proteomes" id="UP001626550"/>
    </source>
</evidence>
<dbReference type="InterPro" id="IPR050173">
    <property type="entry name" value="ABC_transporter_C-like"/>
</dbReference>
<proteinExistence type="predicted"/>
<evidence type="ECO:0000259" key="3">
    <source>
        <dbReference type="Pfam" id="PF00005"/>
    </source>
</evidence>